<evidence type="ECO:0000313" key="2">
    <source>
        <dbReference type="Proteomes" id="UP001362999"/>
    </source>
</evidence>
<dbReference type="EMBL" id="JAWWNJ010000009">
    <property type="protein sequence ID" value="KAK7048457.1"/>
    <property type="molecule type" value="Genomic_DNA"/>
</dbReference>
<dbReference type="Proteomes" id="UP001362999">
    <property type="component" value="Unassembled WGS sequence"/>
</dbReference>
<name>A0AAW0DBA6_9AGAR</name>
<comment type="caution">
    <text evidence="1">The sequence shown here is derived from an EMBL/GenBank/DDBJ whole genome shotgun (WGS) entry which is preliminary data.</text>
</comment>
<evidence type="ECO:0000313" key="1">
    <source>
        <dbReference type="EMBL" id="KAK7048457.1"/>
    </source>
</evidence>
<keyword evidence="2" id="KW-1185">Reference proteome</keyword>
<accession>A0AAW0DBA6</accession>
<gene>
    <name evidence="1" type="ORF">R3P38DRAFT_1865915</name>
</gene>
<reference evidence="1 2" key="1">
    <citation type="journal article" date="2024" name="J Genomics">
        <title>Draft genome sequencing and assembly of Favolaschia claudopus CIRM-BRFM 2984 isolated from oak limbs.</title>
        <authorList>
            <person name="Navarro D."/>
            <person name="Drula E."/>
            <person name="Chaduli D."/>
            <person name="Cazenave R."/>
            <person name="Ahrendt S."/>
            <person name="Wang J."/>
            <person name="Lipzen A."/>
            <person name="Daum C."/>
            <person name="Barry K."/>
            <person name="Grigoriev I.V."/>
            <person name="Favel A."/>
            <person name="Rosso M.N."/>
            <person name="Martin F."/>
        </authorList>
    </citation>
    <scope>NUCLEOTIDE SEQUENCE [LARGE SCALE GENOMIC DNA]</scope>
    <source>
        <strain evidence="1 2">CIRM-BRFM 2984</strain>
    </source>
</reference>
<sequence length="221" mass="24617">MAPSLAAESAVLSTPELLEQIMVQLPIRDLLTTAPLVCKSWFSTTRSPTLQRALFFEPDPSASTSARIQNPLLAQLFPLFFSHGTKYHGTDSIMDMPWAQAPDAFRRRDASWRRMLVAQPTLRALGVHYSTSGMIGMSERQGVINDLSLSMGTLYDLAVQLVDDDSTSFRVLWEADRLTLAVSAGGSCTDEFEKNLGEQFRSEGETLVDVPFGEWETHLWD</sequence>
<dbReference type="AlphaFoldDB" id="A0AAW0DBA6"/>
<dbReference type="SUPFAM" id="SSF81383">
    <property type="entry name" value="F-box domain"/>
    <property type="match status" value="1"/>
</dbReference>
<organism evidence="1 2">
    <name type="scientific">Favolaschia claudopus</name>
    <dbReference type="NCBI Taxonomy" id="2862362"/>
    <lineage>
        <taxon>Eukaryota</taxon>
        <taxon>Fungi</taxon>
        <taxon>Dikarya</taxon>
        <taxon>Basidiomycota</taxon>
        <taxon>Agaricomycotina</taxon>
        <taxon>Agaricomycetes</taxon>
        <taxon>Agaricomycetidae</taxon>
        <taxon>Agaricales</taxon>
        <taxon>Marasmiineae</taxon>
        <taxon>Mycenaceae</taxon>
        <taxon>Favolaschia</taxon>
    </lineage>
</organism>
<proteinExistence type="predicted"/>
<dbReference type="Gene3D" id="1.20.1280.50">
    <property type="match status" value="1"/>
</dbReference>
<protein>
    <submittedName>
        <fullName evidence="1">MFS transporter</fullName>
    </submittedName>
</protein>
<dbReference type="InterPro" id="IPR036047">
    <property type="entry name" value="F-box-like_dom_sf"/>
</dbReference>